<feature type="compositionally biased region" description="Acidic residues" evidence="1">
    <location>
        <begin position="93"/>
        <end position="103"/>
    </location>
</feature>
<reference evidence="2 3" key="1">
    <citation type="journal article" date="2016" name="Int. J. Syst. Evol. Microbiol.">
        <title>Ensifer glycinis sp. nov., an novel rhizobial species associated with Glycine spp.</title>
        <authorList>
            <person name="Yan H."/>
            <person name="Yan J."/>
            <person name="Sui X.H."/>
            <person name="Wang E.T."/>
            <person name="Chen W.X."/>
            <person name="Zhang X.X."/>
            <person name="Chen W.F."/>
        </authorList>
    </citation>
    <scope>NUCLEOTIDE SEQUENCE [LARGE SCALE GENOMIC DNA]</scope>
    <source>
        <strain evidence="2 3">CCBAU 23380</strain>
    </source>
</reference>
<feature type="region of interest" description="Disordered" evidence="1">
    <location>
        <begin position="65"/>
        <end position="126"/>
    </location>
</feature>
<keyword evidence="3" id="KW-1185">Reference proteome</keyword>
<organism evidence="2 3">
    <name type="scientific">Sinorhizobium glycinis</name>
    <dbReference type="NCBI Taxonomy" id="1472378"/>
    <lineage>
        <taxon>Bacteria</taxon>
        <taxon>Pseudomonadati</taxon>
        <taxon>Pseudomonadota</taxon>
        <taxon>Alphaproteobacteria</taxon>
        <taxon>Hyphomicrobiales</taxon>
        <taxon>Rhizobiaceae</taxon>
        <taxon>Sinorhizobium/Ensifer group</taxon>
        <taxon>Sinorhizobium</taxon>
    </lineage>
</organism>
<protein>
    <submittedName>
        <fullName evidence="2">Uncharacterized protein</fullName>
    </submittedName>
</protein>
<comment type="caution">
    <text evidence="2">The sequence shown here is derived from an EMBL/GenBank/DDBJ whole genome shotgun (WGS) entry which is preliminary data.</text>
</comment>
<dbReference type="RefSeq" id="WP_064242128.1">
    <property type="nucleotide sequence ID" value="NZ_LPUX01000055.1"/>
</dbReference>
<accession>A0A178XXH9</accession>
<name>A0A178XXH9_9HYPH</name>
<evidence type="ECO:0000256" key="1">
    <source>
        <dbReference type="SAM" id="MobiDB-lite"/>
    </source>
</evidence>
<evidence type="ECO:0000313" key="3">
    <source>
        <dbReference type="Proteomes" id="UP000094025"/>
    </source>
</evidence>
<gene>
    <name evidence="2" type="ORF">AU381_10645</name>
</gene>
<dbReference type="AlphaFoldDB" id="A0A178XXH9"/>
<proteinExistence type="predicted"/>
<evidence type="ECO:0000313" key="2">
    <source>
        <dbReference type="EMBL" id="OAP39990.1"/>
    </source>
</evidence>
<sequence>MQFVGIQVFPERGGKTGFTVEFVGATGEVVSVLCPQNAEGSLNRMNAVARAKEILAAAIEADGEPLGITGTRRSPSVPEGALANARQAHDQDAMEEQLEEGLEDTFPASDPVSITSSAIPRATPRR</sequence>
<dbReference type="OrthoDB" id="8101404at2"/>
<dbReference type="Proteomes" id="UP000094025">
    <property type="component" value="Unassembled WGS sequence"/>
</dbReference>
<dbReference type="STRING" id="1472378.AU381_10645"/>
<dbReference type="EMBL" id="LPUX01000055">
    <property type="protein sequence ID" value="OAP39990.1"/>
    <property type="molecule type" value="Genomic_DNA"/>
</dbReference>